<dbReference type="EMBL" id="BGZK01000006">
    <property type="protein sequence ID" value="GBP00775.1"/>
    <property type="molecule type" value="Genomic_DNA"/>
</dbReference>
<dbReference type="OrthoDB" id="10253869at2759"/>
<accession>A0A4C1SFA9</accession>
<sequence length="163" mass="18444">MVLRGLCSVCFYGKGGTGRKKRWESVDIYEAVLKSLGLDAIIITFHEGECTMEDFINKYSTEDDVNNFKVADFDPDEVFSWLVSTSGSTGVPKVAAFTGRVVFNAMMFYMKLLSNQKRRHVPAAVAGPVDVQLLDNTQWTPNKDYGFEDFGDGDERAYYRYDK</sequence>
<proteinExistence type="predicted"/>
<dbReference type="SUPFAM" id="SSF56801">
    <property type="entry name" value="Acetyl-CoA synthetase-like"/>
    <property type="match status" value="1"/>
</dbReference>
<name>A0A4C1SFA9_EUMVA</name>
<protein>
    <submittedName>
        <fullName evidence="1">Uncharacterized protein</fullName>
    </submittedName>
</protein>
<evidence type="ECO:0000313" key="1">
    <source>
        <dbReference type="EMBL" id="GBP00775.1"/>
    </source>
</evidence>
<evidence type="ECO:0000313" key="2">
    <source>
        <dbReference type="Proteomes" id="UP000299102"/>
    </source>
</evidence>
<organism evidence="1 2">
    <name type="scientific">Eumeta variegata</name>
    <name type="common">Bagworm moth</name>
    <name type="synonym">Eumeta japonica</name>
    <dbReference type="NCBI Taxonomy" id="151549"/>
    <lineage>
        <taxon>Eukaryota</taxon>
        <taxon>Metazoa</taxon>
        <taxon>Ecdysozoa</taxon>
        <taxon>Arthropoda</taxon>
        <taxon>Hexapoda</taxon>
        <taxon>Insecta</taxon>
        <taxon>Pterygota</taxon>
        <taxon>Neoptera</taxon>
        <taxon>Endopterygota</taxon>
        <taxon>Lepidoptera</taxon>
        <taxon>Glossata</taxon>
        <taxon>Ditrysia</taxon>
        <taxon>Tineoidea</taxon>
        <taxon>Psychidae</taxon>
        <taxon>Oiketicinae</taxon>
        <taxon>Eumeta</taxon>
    </lineage>
</organism>
<comment type="caution">
    <text evidence="1">The sequence shown here is derived from an EMBL/GenBank/DDBJ whole genome shotgun (WGS) entry which is preliminary data.</text>
</comment>
<keyword evidence="2" id="KW-1185">Reference proteome</keyword>
<dbReference type="Gene3D" id="3.40.50.980">
    <property type="match status" value="2"/>
</dbReference>
<reference evidence="1 2" key="1">
    <citation type="journal article" date="2019" name="Commun. Biol.">
        <title>The bagworm genome reveals a unique fibroin gene that provides high tensile strength.</title>
        <authorList>
            <person name="Kono N."/>
            <person name="Nakamura H."/>
            <person name="Ohtoshi R."/>
            <person name="Tomita M."/>
            <person name="Numata K."/>
            <person name="Arakawa K."/>
        </authorList>
    </citation>
    <scope>NUCLEOTIDE SEQUENCE [LARGE SCALE GENOMIC DNA]</scope>
</reference>
<gene>
    <name evidence="1" type="ORF">EVAR_76991_1</name>
</gene>
<dbReference type="Proteomes" id="UP000299102">
    <property type="component" value="Unassembled WGS sequence"/>
</dbReference>
<dbReference type="AlphaFoldDB" id="A0A4C1SFA9"/>